<dbReference type="Proteomes" id="UP000789375">
    <property type="component" value="Unassembled WGS sequence"/>
</dbReference>
<dbReference type="Gene3D" id="3.40.50.720">
    <property type="entry name" value="NAD(P)-binding Rossmann-like Domain"/>
    <property type="match status" value="1"/>
</dbReference>
<evidence type="ECO:0000313" key="2">
    <source>
        <dbReference type="EMBL" id="CAG8652970.1"/>
    </source>
</evidence>
<organism evidence="2 3">
    <name type="scientific">Funneliformis mosseae</name>
    <name type="common">Endomycorrhizal fungus</name>
    <name type="synonym">Glomus mosseae</name>
    <dbReference type="NCBI Taxonomy" id="27381"/>
    <lineage>
        <taxon>Eukaryota</taxon>
        <taxon>Fungi</taxon>
        <taxon>Fungi incertae sedis</taxon>
        <taxon>Mucoromycota</taxon>
        <taxon>Glomeromycotina</taxon>
        <taxon>Glomeromycetes</taxon>
        <taxon>Glomerales</taxon>
        <taxon>Glomeraceae</taxon>
        <taxon>Funneliformis</taxon>
    </lineage>
</organism>
<protein>
    <submittedName>
        <fullName evidence="2">8298_t:CDS:1</fullName>
    </submittedName>
</protein>
<evidence type="ECO:0000313" key="3">
    <source>
        <dbReference type="Proteomes" id="UP000789375"/>
    </source>
</evidence>
<dbReference type="EMBL" id="CAJVPP010004626">
    <property type="protein sequence ID" value="CAG8652970.1"/>
    <property type="molecule type" value="Genomic_DNA"/>
</dbReference>
<comment type="caution">
    <text evidence="2">The sequence shown here is derived from an EMBL/GenBank/DDBJ whole genome shotgun (WGS) entry which is preliminary data.</text>
</comment>
<evidence type="ECO:0000256" key="1">
    <source>
        <dbReference type="SAM" id="MobiDB-lite"/>
    </source>
</evidence>
<keyword evidence="3" id="KW-1185">Reference proteome</keyword>
<sequence>MSFDFADAPPAVDTRKEKEKGNKKLKNKDLFIKRLVPKIFGDVEDEKDVSKKFSSRNLKSIVVLHLGSMMPIEKKTINDFQEAFEKKVEVVVNCLGLGAKELIEEEEKDRLFPVSGLEFYNLNDSKSKFFSKTYNFNEMTDFTK</sequence>
<feature type="compositionally biased region" description="Basic and acidic residues" evidence="1">
    <location>
        <begin position="13"/>
        <end position="22"/>
    </location>
</feature>
<feature type="region of interest" description="Disordered" evidence="1">
    <location>
        <begin position="1"/>
        <end position="22"/>
    </location>
</feature>
<proteinExistence type="predicted"/>
<name>A0A9N9DTP0_FUNMO</name>
<reference evidence="2" key="1">
    <citation type="submission" date="2021-06" db="EMBL/GenBank/DDBJ databases">
        <authorList>
            <person name="Kallberg Y."/>
            <person name="Tangrot J."/>
            <person name="Rosling A."/>
        </authorList>
    </citation>
    <scope>NUCLEOTIDE SEQUENCE</scope>
    <source>
        <strain evidence="2">87-6 pot B 2015</strain>
    </source>
</reference>
<gene>
    <name evidence="2" type="ORF">FMOSSE_LOCUS11565</name>
</gene>
<dbReference type="AlphaFoldDB" id="A0A9N9DTP0"/>
<accession>A0A9N9DTP0</accession>